<dbReference type="PANTHER" id="PTHR31170:SF25">
    <property type="entry name" value="BNAA09G04570D PROTEIN"/>
    <property type="match status" value="1"/>
</dbReference>
<dbReference type="Pfam" id="PF03140">
    <property type="entry name" value="DUF247"/>
    <property type="match status" value="1"/>
</dbReference>
<keyword evidence="1" id="KW-1133">Transmembrane helix</keyword>
<name>A0AAV8TCL1_9ROSI</name>
<dbReference type="PANTHER" id="PTHR31170">
    <property type="entry name" value="BNAC04G53230D PROTEIN"/>
    <property type="match status" value="1"/>
</dbReference>
<keyword evidence="3" id="KW-1185">Reference proteome</keyword>
<dbReference type="InterPro" id="IPR004158">
    <property type="entry name" value="DUF247_pln"/>
</dbReference>
<evidence type="ECO:0000313" key="2">
    <source>
        <dbReference type="EMBL" id="KAJ8763739.1"/>
    </source>
</evidence>
<dbReference type="Proteomes" id="UP001159364">
    <property type="component" value="Linkage Group LG05"/>
</dbReference>
<dbReference type="EMBL" id="JAIWQS010000005">
    <property type="protein sequence ID" value="KAJ8763739.1"/>
    <property type="molecule type" value="Genomic_DNA"/>
</dbReference>
<organism evidence="2 3">
    <name type="scientific">Erythroxylum novogranatense</name>
    <dbReference type="NCBI Taxonomy" id="1862640"/>
    <lineage>
        <taxon>Eukaryota</taxon>
        <taxon>Viridiplantae</taxon>
        <taxon>Streptophyta</taxon>
        <taxon>Embryophyta</taxon>
        <taxon>Tracheophyta</taxon>
        <taxon>Spermatophyta</taxon>
        <taxon>Magnoliopsida</taxon>
        <taxon>eudicotyledons</taxon>
        <taxon>Gunneridae</taxon>
        <taxon>Pentapetalae</taxon>
        <taxon>rosids</taxon>
        <taxon>fabids</taxon>
        <taxon>Malpighiales</taxon>
        <taxon>Erythroxylaceae</taxon>
        <taxon>Erythroxylum</taxon>
    </lineage>
</organism>
<dbReference type="AlphaFoldDB" id="A0AAV8TCL1"/>
<gene>
    <name evidence="2" type="ORF">K2173_003521</name>
</gene>
<proteinExistence type="predicted"/>
<protein>
    <submittedName>
        <fullName evidence="2">Uncharacterized protein</fullName>
    </submittedName>
</protein>
<reference evidence="2 3" key="1">
    <citation type="submission" date="2021-09" db="EMBL/GenBank/DDBJ databases">
        <title>Genomic insights and catalytic innovation underlie evolution of tropane alkaloids biosynthesis.</title>
        <authorList>
            <person name="Wang Y.-J."/>
            <person name="Tian T."/>
            <person name="Huang J.-P."/>
            <person name="Huang S.-X."/>
        </authorList>
    </citation>
    <scope>NUCLEOTIDE SEQUENCE [LARGE SCALE GENOMIC DNA]</scope>
    <source>
        <strain evidence="2">KIB-2018</strain>
        <tissue evidence="2">Leaf</tissue>
    </source>
</reference>
<accession>A0AAV8TCL1</accession>
<evidence type="ECO:0000256" key="1">
    <source>
        <dbReference type="SAM" id="Phobius"/>
    </source>
</evidence>
<keyword evidence="1" id="KW-0812">Transmembrane</keyword>
<comment type="caution">
    <text evidence="2">The sequence shown here is derived from an EMBL/GenBank/DDBJ whole genome shotgun (WGS) entry which is preliminary data.</text>
</comment>
<keyword evidence="1" id="KW-0472">Membrane</keyword>
<sequence length="440" mass="50315">MDSQVAAQIVANEWLKSIIIDLKDLPPLSSNWSICKVPAKLRTKNKDAKSEVQADAYSPQIVSIGPLHHGSKNLASMENFKTQYMSSLLYRTQNPAEVLEVFGRDFLDFDKNVRACYAESIGYSKEDLAKILLRDGCFIIELFHRFCTPDPRKQNDPIFTTSWMLSTIQRDLALLENQVPFFVLEWLFNLTMRQKAISPSLVPLPVLALRFFKSNLNISEDTLNTTGAHFCHHLLDLIHKCYLPSSSKVEPKIKGESLELIHCATALNKAGIKFRKDLSKNLLDLKFEDGVFKIPPLCVHDTTDSLFRNLIAFEQCYQCSAQYITSYFLLMDRLIDTASDVELLVHKRIIENDLGGSDDVSDLFNNICKQVSLRDFHFAGLCEEVNAYYNKPWHKYKADLRSNYCRNPWTIISIIAGFWLLSLTTLQTVYTAIGYYPHKS</sequence>
<evidence type="ECO:0000313" key="3">
    <source>
        <dbReference type="Proteomes" id="UP001159364"/>
    </source>
</evidence>
<feature type="transmembrane region" description="Helical" evidence="1">
    <location>
        <begin position="409"/>
        <end position="436"/>
    </location>
</feature>